<evidence type="ECO:0000256" key="12">
    <source>
        <dbReference type="ARBA" id="ARBA00023004"/>
    </source>
</evidence>
<dbReference type="InterPro" id="IPR018136">
    <property type="entry name" value="Aconitase_4Fe-4S_BS"/>
</dbReference>
<feature type="domain" description="Aconitase/3-isopropylmalate dehydratase large subunit alpha/beta/alpha" evidence="20">
    <location>
        <begin position="111"/>
        <end position="552"/>
    </location>
</feature>
<keyword evidence="6 19" id="KW-0028">Amino-acid biosynthesis</keyword>
<evidence type="ECO:0000256" key="5">
    <source>
        <dbReference type="ARBA" id="ARBA00009575"/>
    </source>
</evidence>
<comment type="subcellular location">
    <subcellularLocation>
        <location evidence="2">Mitochondrion inner membrane</location>
    </subcellularLocation>
</comment>
<proteinExistence type="inferred from homology"/>
<keyword evidence="12 19" id="KW-0408">Iron</keyword>
<feature type="domain" description="Aconitase A/isopropylmalate dehydratase small subunit swivel" evidence="21">
    <location>
        <begin position="605"/>
        <end position="716"/>
    </location>
</feature>
<dbReference type="Gene3D" id="3.30.499.10">
    <property type="entry name" value="Aconitase, domain 3"/>
    <property type="match status" value="2"/>
</dbReference>
<evidence type="ECO:0000259" key="21">
    <source>
        <dbReference type="Pfam" id="PF00694"/>
    </source>
</evidence>
<comment type="pathway">
    <text evidence="3 19">Amino-acid biosynthesis; L-lysine biosynthesis via AAA pathway; L-alpha-aminoadipate from 2-oxoglutarate: step 3/5.</text>
</comment>
<gene>
    <name evidence="22" type="primary">LYS4</name>
    <name evidence="22" type="ORF">LPJ61_001284</name>
</gene>
<evidence type="ECO:0000256" key="16">
    <source>
        <dbReference type="ARBA" id="ARBA00023154"/>
    </source>
</evidence>
<dbReference type="Gene3D" id="3.20.19.10">
    <property type="entry name" value="Aconitase, domain 4"/>
    <property type="match status" value="1"/>
</dbReference>
<accession>A0A9W7YI03</accession>
<evidence type="ECO:0000256" key="13">
    <source>
        <dbReference type="ARBA" id="ARBA00023014"/>
    </source>
</evidence>
<organism evidence="22 23">
    <name type="scientific">Coemansia biformis</name>
    <dbReference type="NCBI Taxonomy" id="1286918"/>
    <lineage>
        <taxon>Eukaryota</taxon>
        <taxon>Fungi</taxon>
        <taxon>Fungi incertae sedis</taxon>
        <taxon>Zoopagomycota</taxon>
        <taxon>Kickxellomycotina</taxon>
        <taxon>Kickxellomycetes</taxon>
        <taxon>Kickxellales</taxon>
        <taxon>Kickxellaceae</taxon>
        <taxon>Coemansia</taxon>
    </lineage>
</organism>
<dbReference type="Proteomes" id="UP001143981">
    <property type="component" value="Unassembled WGS sequence"/>
</dbReference>
<keyword evidence="13 19" id="KW-0411">Iron-sulfur</keyword>
<keyword evidence="14 19" id="KW-0496">Mitochondrion</keyword>
<evidence type="ECO:0000256" key="4">
    <source>
        <dbReference type="ARBA" id="ARBA00007185"/>
    </source>
</evidence>
<dbReference type="OrthoDB" id="10262323at2759"/>
<evidence type="ECO:0000256" key="17">
    <source>
        <dbReference type="ARBA" id="ARBA00023239"/>
    </source>
</evidence>
<comment type="function">
    <text evidence="1 19">Catalyzes the reversible hydration of cis-homoaconitate to (2R,3S)-homoisocitrate, a step in the alpha-aminoadipate pathway for lysine biosynthesis.</text>
</comment>
<comment type="cofactor">
    <cofactor evidence="19">
        <name>[4Fe-4S] cluster</name>
        <dbReference type="ChEBI" id="CHEBI:49883"/>
    </cofactor>
    <text evidence="19">Binds 1 [4Fe-4S] cluster per subunit.</text>
</comment>
<evidence type="ECO:0000313" key="22">
    <source>
        <dbReference type="EMBL" id="KAJ1734014.1"/>
    </source>
</evidence>
<dbReference type="AlphaFoldDB" id="A0A9W7YI03"/>
<evidence type="ECO:0000256" key="8">
    <source>
        <dbReference type="ARBA" id="ARBA00022723"/>
    </source>
</evidence>
<keyword evidence="17 19" id="KW-0456">Lyase</keyword>
<reference evidence="22" key="1">
    <citation type="submission" date="2022-07" db="EMBL/GenBank/DDBJ databases">
        <title>Phylogenomic reconstructions and comparative analyses of Kickxellomycotina fungi.</title>
        <authorList>
            <person name="Reynolds N.K."/>
            <person name="Stajich J.E."/>
            <person name="Barry K."/>
            <person name="Grigoriev I.V."/>
            <person name="Crous P."/>
            <person name="Smith M.E."/>
        </authorList>
    </citation>
    <scope>NUCLEOTIDE SEQUENCE</scope>
    <source>
        <strain evidence="22">BCRC 34381</strain>
    </source>
</reference>
<evidence type="ECO:0000256" key="3">
    <source>
        <dbReference type="ARBA" id="ARBA00005106"/>
    </source>
</evidence>
<dbReference type="InterPro" id="IPR015931">
    <property type="entry name" value="Acnase/IPM_dHydase_lsu_aba_1/3"/>
</dbReference>
<dbReference type="Pfam" id="PF00694">
    <property type="entry name" value="Aconitase_C"/>
    <property type="match status" value="1"/>
</dbReference>
<evidence type="ECO:0000256" key="18">
    <source>
        <dbReference type="ARBA" id="ARBA00029338"/>
    </source>
</evidence>
<keyword evidence="11" id="KW-1133">Transmembrane helix</keyword>
<dbReference type="EMBL" id="JANBOI010000101">
    <property type="protein sequence ID" value="KAJ1734014.1"/>
    <property type="molecule type" value="Genomic_DNA"/>
</dbReference>
<dbReference type="InterPro" id="IPR001030">
    <property type="entry name" value="Acoase/IPM_deHydtase_lsu_aba"/>
</dbReference>
<dbReference type="InterPro" id="IPR022533">
    <property type="entry name" value="Cox20"/>
</dbReference>
<dbReference type="InterPro" id="IPR000573">
    <property type="entry name" value="AconitaseA/IPMdHydase_ssu_swvl"/>
</dbReference>
<dbReference type="GO" id="GO:0019878">
    <property type="term" value="P:lysine biosynthetic process via aminoadipic acid"/>
    <property type="evidence" value="ECO:0007669"/>
    <property type="project" value="UniProtKB-UniRule"/>
</dbReference>
<evidence type="ECO:0000256" key="10">
    <source>
        <dbReference type="ARBA" id="ARBA00022946"/>
    </source>
</evidence>
<dbReference type="InterPro" id="IPR036008">
    <property type="entry name" value="Aconitase_4Fe-4S_dom"/>
</dbReference>
<evidence type="ECO:0000256" key="9">
    <source>
        <dbReference type="ARBA" id="ARBA00022792"/>
    </source>
</evidence>
<dbReference type="GO" id="GO:0046872">
    <property type="term" value="F:metal ion binding"/>
    <property type="evidence" value="ECO:0007669"/>
    <property type="project" value="UniProtKB-UniRule"/>
</dbReference>
<sequence>MMGVLNTEPCAREGLMYGLGSGIGASVLGFFKRGSFISAGNWGIASFLVVAVVAKQLCHFQRAHQHAKMRTLLGQDIIKPATPAAVKGFQPHAPTDSPAATAEKSTAAGQEKIAQRHAVGLGDGELVHSGDFIAIRPRHVMTHDNTGAVIPKFRSIGATRLADPQQPVFALDHDIQNTGERNLAKYRGIEQFAQTHGSRFYPAGRGIAHQVLVEEGHAWPGTMVVGSDSHSNMYGGIGCLGTPVVRTDAAAIWATAQTWWQAPPVARVELRGSLPPGVVGKDVIVALCGLFSRDEVLNHAVEFTGDGVGALPVEDRLAIANMTTEWGALAGLFAVDETTLRWYEARARRLEEAGQPHPTISRTAVAALRASVGAEPALWAPDSDAVYAKRLWLDLGSLTPHISGPDSVKTATPLAALEARNVAINKAYIVSCVNSRAKDLREAADVVRAVQRARPGTPAKAADGVSWYVAAASSQVLADAQASGDWQVLVDAGAKTLPPGCGPCIGLGVGLLEDGEVGISATNRNYKGRMGSKLAHTYLASPAVVAASALQGYICSPATAVRGAPAAAAAAAASDVLFGIEGSAEKGSPTTAAGGTPAADSAIRGFPAALRGRLVFLPADNLNTDGIYPGKYTYQDDITREQMKAIVMENYDPEFCKLVQTDDIVVAGANFGTGSSREQAATAILAAGVRLVICESASETFKRNAVNNGLLVLESPRLVQWLRAKYQTPAAPATVVTGLDAHVALVAGQIRLTDAAGAAVYEGGLPRIGKAAQEIIVAGGLENWVRARMAASA</sequence>
<comment type="similarity">
    <text evidence="4 19">Belongs to the aconitase/IPM isomerase family.</text>
</comment>
<keyword evidence="23" id="KW-1185">Reference proteome</keyword>
<dbReference type="PROSITE" id="PS01244">
    <property type="entry name" value="ACONITASE_2"/>
    <property type="match status" value="1"/>
</dbReference>
<name>A0A9W7YI03_9FUNG</name>
<dbReference type="InterPro" id="IPR050067">
    <property type="entry name" value="IPM_dehydratase_rel_enz"/>
</dbReference>
<dbReference type="PRINTS" id="PR00415">
    <property type="entry name" value="ACONITASE"/>
</dbReference>
<dbReference type="GO" id="GO:0005743">
    <property type="term" value="C:mitochondrial inner membrane"/>
    <property type="evidence" value="ECO:0007669"/>
    <property type="project" value="UniProtKB-SubCell"/>
</dbReference>
<keyword evidence="8 19" id="KW-0479">Metal-binding</keyword>
<evidence type="ECO:0000256" key="6">
    <source>
        <dbReference type="ARBA" id="ARBA00022605"/>
    </source>
</evidence>
<comment type="caution">
    <text evidence="22">The sequence shown here is derived from an EMBL/GenBank/DDBJ whole genome shotgun (WGS) entry which is preliminary data.</text>
</comment>
<dbReference type="GO" id="GO:0004409">
    <property type="term" value="F:homoaconitate hydratase activity"/>
    <property type="evidence" value="ECO:0007669"/>
    <property type="project" value="UniProtKB-UniRule"/>
</dbReference>
<keyword evidence="16 19" id="KW-0457">Lysine biosynthesis</keyword>
<evidence type="ECO:0000256" key="1">
    <source>
        <dbReference type="ARBA" id="ARBA00003422"/>
    </source>
</evidence>
<comment type="catalytic activity">
    <reaction evidence="18 19">
        <text>(2R,3S)-homoisocitrate = cis-homoaconitate + H2O</text>
        <dbReference type="Rhea" id="RHEA:15485"/>
        <dbReference type="ChEBI" id="CHEBI:15377"/>
        <dbReference type="ChEBI" id="CHEBI:15404"/>
        <dbReference type="ChEBI" id="CHEBI:58174"/>
        <dbReference type="EC" id="4.2.1.36"/>
    </reaction>
</comment>
<evidence type="ECO:0000256" key="19">
    <source>
        <dbReference type="RuleBase" id="RU362038"/>
    </source>
</evidence>
<comment type="similarity">
    <text evidence="5">Belongs to the COX20 family.</text>
</comment>
<evidence type="ECO:0000313" key="23">
    <source>
        <dbReference type="Proteomes" id="UP001143981"/>
    </source>
</evidence>
<keyword evidence="7" id="KW-0812">Transmembrane</keyword>
<evidence type="ECO:0000256" key="7">
    <source>
        <dbReference type="ARBA" id="ARBA00022692"/>
    </source>
</evidence>
<keyword evidence="10 19" id="KW-0809">Transit peptide</keyword>
<dbReference type="SUPFAM" id="SSF52016">
    <property type="entry name" value="LeuD/IlvD-like"/>
    <property type="match status" value="1"/>
</dbReference>
<dbReference type="Pfam" id="PF12597">
    <property type="entry name" value="Cox20"/>
    <property type="match status" value="1"/>
</dbReference>
<dbReference type="GO" id="GO:0051539">
    <property type="term" value="F:4 iron, 4 sulfur cluster binding"/>
    <property type="evidence" value="ECO:0007669"/>
    <property type="project" value="UniProtKB-UniRule"/>
</dbReference>
<dbReference type="SUPFAM" id="SSF53732">
    <property type="entry name" value="Aconitase iron-sulfur domain"/>
    <property type="match status" value="1"/>
</dbReference>
<dbReference type="InterPro" id="IPR015928">
    <property type="entry name" value="Aconitase/3IPM_dehydase_swvl"/>
</dbReference>
<dbReference type="InterPro" id="IPR004418">
    <property type="entry name" value="Homoaconitase_mito"/>
</dbReference>
<evidence type="ECO:0000259" key="20">
    <source>
        <dbReference type="Pfam" id="PF00330"/>
    </source>
</evidence>
<evidence type="ECO:0000256" key="15">
    <source>
        <dbReference type="ARBA" id="ARBA00023136"/>
    </source>
</evidence>
<keyword evidence="9" id="KW-0999">Mitochondrion inner membrane</keyword>
<dbReference type="Pfam" id="PF00330">
    <property type="entry name" value="Aconitase"/>
    <property type="match status" value="1"/>
</dbReference>
<dbReference type="PANTHER" id="PTHR43822">
    <property type="entry name" value="HOMOACONITASE, MITOCHONDRIAL-RELATED"/>
    <property type="match status" value="1"/>
</dbReference>
<dbReference type="PANTHER" id="PTHR43822:SF2">
    <property type="entry name" value="HOMOACONITASE, MITOCHONDRIAL"/>
    <property type="match status" value="1"/>
</dbReference>
<evidence type="ECO:0000256" key="11">
    <source>
        <dbReference type="ARBA" id="ARBA00022989"/>
    </source>
</evidence>
<evidence type="ECO:0000256" key="2">
    <source>
        <dbReference type="ARBA" id="ARBA00004273"/>
    </source>
</evidence>
<dbReference type="EC" id="4.2.1.36" evidence="19"/>
<dbReference type="NCBIfam" id="TIGR00139">
    <property type="entry name" value="h_aconitase"/>
    <property type="match status" value="1"/>
</dbReference>
<dbReference type="GO" id="GO:0033617">
    <property type="term" value="P:mitochondrial respiratory chain complex IV assembly"/>
    <property type="evidence" value="ECO:0007669"/>
    <property type="project" value="InterPro"/>
</dbReference>
<evidence type="ECO:0000256" key="14">
    <source>
        <dbReference type="ARBA" id="ARBA00023128"/>
    </source>
</evidence>
<keyword evidence="15" id="KW-0472">Membrane</keyword>
<protein>
    <recommendedName>
        <fullName evidence="19">Homoaconitase, mitochondrial</fullName>
        <ecNumber evidence="19">4.2.1.36</ecNumber>
    </recommendedName>
    <alternativeName>
        <fullName evidence="19">Homoaconitate hydratase</fullName>
    </alternativeName>
</protein>